<organism evidence="1 2">
    <name type="scientific">Ridgeia piscesae</name>
    <name type="common">Tubeworm</name>
    <dbReference type="NCBI Taxonomy" id="27915"/>
    <lineage>
        <taxon>Eukaryota</taxon>
        <taxon>Metazoa</taxon>
        <taxon>Spiralia</taxon>
        <taxon>Lophotrochozoa</taxon>
        <taxon>Annelida</taxon>
        <taxon>Polychaeta</taxon>
        <taxon>Sedentaria</taxon>
        <taxon>Canalipalpata</taxon>
        <taxon>Sabellida</taxon>
        <taxon>Siboglinidae</taxon>
        <taxon>Ridgeia</taxon>
    </lineage>
</organism>
<keyword evidence="2" id="KW-1185">Reference proteome</keyword>
<accession>A0AAD9NK66</accession>
<reference evidence="1" key="1">
    <citation type="journal article" date="2023" name="Mol. Biol. Evol.">
        <title>Third-Generation Sequencing Reveals the Adaptive Role of the Epigenome in Three Deep-Sea Polychaetes.</title>
        <authorList>
            <person name="Perez M."/>
            <person name="Aroh O."/>
            <person name="Sun Y."/>
            <person name="Lan Y."/>
            <person name="Juniper S.K."/>
            <person name="Young C.R."/>
            <person name="Angers B."/>
            <person name="Qian P.Y."/>
        </authorList>
    </citation>
    <scope>NUCLEOTIDE SEQUENCE</scope>
    <source>
        <strain evidence="1">R07B-5</strain>
    </source>
</reference>
<protein>
    <submittedName>
        <fullName evidence="1">Uncharacterized protein</fullName>
    </submittedName>
</protein>
<gene>
    <name evidence="1" type="ORF">NP493_908g02017</name>
</gene>
<dbReference type="AlphaFoldDB" id="A0AAD9NK66"/>
<comment type="caution">
    <text evidence="1">The sequence shown here is derived from an EMBL/GenBank/DDBJ whole genome shotgun (WGS) entry which is preliminary data.</text>
</comment>
<dbReference type="EMBL" id="JAODUO010000908">
    <property type="protein sequence ID" value="KAK2173050.1"/>
    <property type="molecule type" value="Genomic_DNA"/>
</dbReference>
<dbReference type="Proteomes" id="UP001209878">
    <property type="component" value="Unassembled WGS sequence"/>
</dbReference>
<sequence length="119" mass="13546">MSAQADGALPVSIDGILARCFKDGFKLFSTRECGFMVDSPCVVMSTYDTDKTLHLSPLAPTVDMPRQDRWYCFHTRLGQWFCDVDVLLHSQIWEIMLQVASNVMLTRAWIYISYANGTQ</sequence>
<evidence type="ECO:0000313" key="2">
    <source>
        <dbReference type="Proteomes" id="UP001209878"/>
    </source>
</evidence>
<name>A0AAD9NK66_RIDPI</name>
<proteinExistence type="predicted"/>
<evidence type="ECO:0000313" key="1">
    <source>
        <dbReference type="EMBL" id="KAK2173050.1"/>
    </source>
</evidence>